<dbReference type="InterPro" id="IPR016039">
    <property type="entry name" value="Thiolase-like"/>
</dbReference>
<evidence type="ECO:0000313" key="3">
    <source>
        <dbReference type="EMBL" id="KKN91583.1"/>
    </source>
</evidence>
<dbReference type="EMBL" id="LAZR01000102">
    <property type="protein sequence ID" value="KKN91583.1"/>
    <property type="molecule type" value="Genomic_DNA"/>
</dbReference>
<dbReference type="GO" id="GO:0004315">
    <property type="term" value="F:3-oxoacyl-[acyl-carrier-protein] synthase activity"/>
    <property type="evidence" value="ECO:0007669"/>
    <property type="project" value="TreeGrafter"/>
</dbReference>
<dbReference type="PANTHER" id="PTHR11712">
    <property type="entry name" value="POLYKETIDE SYNTHASE-RELATED"/>
    <property type="match status" value="1"/>
</dbReference>
<dbReference type="PANTHER" id="PTHR11712:SF347">
    <property type="entry name" value="BETA KETOACYL-ACYL CARRIER PROTEIN SYNTHASE"/>
    <property type="match status" value="1"/>
</dbReference>
<dbReference type="GO" id="GO:0006633">
    <property type="term" value="P:fatty acid biosynthetic process"/>
    <property type="evidence" value="ECO:0007669"/>
    <property type="project" value="TreeGrafter"/>
</dbReference>
<dbReference type="SUPFAM" id="SSF53901">
    <property type="entry name" value="Thiolase-like"/>
    <property type="match status" value="2"/>
</dbReference>
<dbReference type="AlphaFoldDB" id="A0A0F9XHZ8"/>
<sequence>MTESARDVVITGIGLVSSIGEGIAAHLDAIGRGPAPQPRIEAEAYAPYFVHPLPPIDWSGQIPKKGDQRQMETWQKLGTYAAGLALDDAGIPADEAVRGKIDMVVAAGGGERDMTVDALVMERARGSNDRDRIVNETLSTELRPTLFLTQLSNLLAGNISIVHKVTGSSRTFMGEEAAGISAFASARARIASGQSDICLVGGAFSAERKDLILNFDLAGLMLKDEWRPVSSRVAPHDGIAVGSVGAFVILESAEHAAARSALAYARLVTATGDRGRRETAATEARFEAVLPPQQGPAEETLVLSGATGIADLLAIERSVLQKTFPGAPVRAYGTLLGHSFEAQLPAGIALAAGALSRGEALPPLDPGEEQPASARPRRAVVTAIGHLHAEGACLLEAVDGRRL</sequence>
<reference evidence="3" key="1">
    <citation type="journal article" date="2015" name="Nature">
        <title>Complex archaea that bridge the gap between prokaryotes and eukaryotes.</title>
        <authorList>
            <person name="Spang A."/>
            <person name="Saw J.H."/>
            <person name="Jorgensen S.L."/>
            <person name="Zaremba-Niedzwiedzka K."/>
            <person name="Martijn J."/>
            <person name="Lind A.E."/>
            <person name="van Eijk R."/>
            <person name="Schleper C."/>
            <person name="Guy L."/>
            <person name="Ettema T.J."/>
        </authorList>
    </citation>
    <scope>NUCLEOTIDE SEQUENCE</scope>
</reference>
<protein>
    <recommendedName>
        <fullName evidence="2">Beta-ketoacyl synthase-like N-terminal domain-containing protein</fullName>
    </recommendedName>
</protein>
<proteinExistence type="predicted"/>
<dbReference type="NCBIfam" id="NF005084">
    <property type="entry name" value="PRK06519.1"/>
    <property type="match status" value="1"/>
</dbReference>
<gene>
    <name evidence="3" type="ORF">LCGC14_0216920</name>
</gene>
<dbReference type="InterPro" id="IPR000794">
    <property type="entry name" value="Beta-ketoacyl_synthase"/>
</dbReference>
<feature type="domain" description="Beta-ketoacyl synthase-like N-terminal" evidence="2">
    <location>
        <begin position="6"/>
        <end position="256"/>
    </location>
</feature>
<evidence type="ECO:0000259" key="2">
    <source>
        <dbReference type="Pfam" id="PF00109"/>
    </source>
</evidence>
<keyword evidence="1" id="KW-0808">Transferase</keyword>
<dbReference type="InterPro" id="IPR014030">
    <property type="entry name" value="Ketoacyl_synth_N"/>
</dbReference>
<organism evidence="3">
    <name type="scientific">marine sediment metagenome</name>
    <dbReference type="NCBI Taxonomy" id="412755"/>
    <lineage>
        <taxon>unclassified sequences</taxon>
        <taxon>metagenomes</taxon>
        <taxon>ecological metagenomes</taxon>
    </lineage>
</organism>
<dbReference type="Gene3D" id="3.40.47.10">
    <property type="match status" value="1"/>
</dbReference>
<evidence type="ECO:0000256" key="1">
    <source>
        <dbReference type="ARBA" id="ARBA00022679"/>
    </source>
</evidence>
<name>A0A0F9XHZ8_9ZZZZ</name>
<comment type="caution">
    <text evidence="3">The sequence shown here is derived from an EMBL/GenBank/DDBJ whole genome shotgun (WGS) entry which is preliminary data.</text>
</comment>
<accession>A0A0F9XHZ8</accession>
<dbReference type="Pfam" id="PF00109">
    <property type="entry name" value="ketoacyl-synt"/>
    <property type="match status" value="1"/>
</dbReference>